<dbReference type="EMBL" id="VIAR01000015">
    <property type="protein sequence ID" value="TQD33999.1"/>
    <property type="molecule type" value="Genomic_DNA"/>
</dbReference>
<gene>
    <name evidence="2" type="ORF">FKR84_12310</name>
</gene>
<dbReference type="Proteomes" id="UP000317169">
    <property type="component" value="Unassembled WGS sequence"/>
</dbReference>
<dbReference type="RefSeq" id="WP_141422621.1">
    <property type="nucleotide sequence ID" value="NZ_VIAR01000015.1"/>
</dbReference>
<protein>
    <submittedName>
        <fullName evidence="2">Type II toxin-antitoxin system RelE/ParE family toxin</fullName>
    </submittedName>
</protein>
<dbReference type="OrthoDB" id="1098070at2"/>
<dbReference type="AlphaFoldDB" id="A0A507ZAA8"/>
<dbReference type="Pfam" id="PF05016">
    <property type="entry name" value="ParE_toxin"/>
    <property type="match status" value="1"/>
</dbReference>
<proteinExistence type="predicted"/>
<dbReference type="InterPro" id="IPR035093">
    <property type="entry name" value="RelE/ParE_toxin_dom_sf"/>
</dbReference>
<dbReference type="InterPro" id="IPR007712">
    <property type="entry name" value="RelE/ParE_toxin"/>
</dbReference>
<keyword evidence="1" id="KW-1277">Toxin-antitoxin system</keyword>
<sequence length="98" mass="11491">MAGKRIIWSAIAKSELKNTLAFYTKRNKSATYSLKLLAEIEDLLKTLAHNEFIGRLSSNKKTRIIPIKAYLILYEIKKDSIQIVSFWDNRQEDKKFRL</sequence>
<evidence type="ECO:0000313" key="3">
    <source>
        <dbReference type="Proteomes" id="UP000317169"/>
    </source>
</evidence>
<reference evidence="2 3" key="1">
    <citation type="submission" date="2019-06" db="EMBL/GenBank/DDBJ databases">
        <title>Flavibacter putida gen. nov., sp. nov., a novel marine bacterium of the family Flavobacteriaceae isolated from coastal seawater.</title>
        <authorList>
            <person name="Feng X."/>
        </authorList>
    </citation>
    <scope>NUCLEOTIDE SEQUENCE [LARGE SCALE GENOMIC DNA]</scope>
    <source>
        <strain evidence="2 3">PLHSN227</strain>
    </source>
</reference>
<comment type="caution">
    <text evidence="2">The sequence shown here is derived from an EMBL/GenBank/DDBJ whole genome shotgun (WGS) entry which is preliminary data.</text>
</comment>
<accession>A0A507ZAA8</accession>
<name>A0A507ZAA8_9FLAO</name>
<evidence type="ECO:0000256" key="1">
    <source>
        <dbReference type="ARBA" id="ARBA00022649"/>
    </source>
</evidence>
<evidence type="ECO:0000313" key="2">
    <source>
        <dbReference type="EMBL" id="TQD33999.1"/>
    </source>
</evidence>
<dbReference type="Gene3D" id="3.30.2310.20">
    <property type="entry name" value="RelE-like"/>
    <property type="match status" value="1"/>
</dbReference>
<keyword evidence="3" id="KW-1185">Reference proteome</keyword>
<organism evidence="2 3">
    <name type="scientific">Haloflavibacter putidus</name>
    <dbReference type="NCBI Taxonomy" id="2576776"/>
    <lineage>
        <taxon>Bacteria</taxon>
        <taxon>Pseudomonadati</taxon>
        <taxon>Bacteroidota</taxon>
        <taxon>Flavobacteriia</taxon>
        <taxon>Flavobacteriales</taxon>
        <taxon>Flavobacteriaceae</taxon>
        <taxon>Haloflavibacter</taxon>
    </lineage>
</organism>